<dbReference type="PANTHER" id="PTHR46472">
    <property type="entry name" value="NUCLEOREDOXIN"/>
    <property type="match status" value="1"/>
</dbReference>
<dbReference type="InterPro" id="IPR012336">
    <property type="entry name" value="Thioredoxin-like_fold"/>
</dbReference>
<dbReference type="EMBL" id="HBEF01007696">
    <property type="protein sequence ID" value="CAD8332708.1"/>
    <property type="molecule type" value="Transcribed_RNA"/>
</dbReference>
<evidence type="ECO:0000259" key="3">
    <source>
        <dbReference type="Pfam" id="PF13905"/>
    </source>
</evidence>
<reference evidence="4" key="1">
    <citation type="submission" date="2021-01" db="EMBL/GenBank/DDBJ databases">
        <authorList>
            <person name="Corre E."/>
            <person name="Pelletier E."/>
            <person name="Niang G."/>
            <person name="Scheremetjew M."/>
            <person name="Finn R."/>
            <person name="Kale V."/>
            <person name="Holt S."/>
            <person name="Cochrane G."/>
            <person name="Meng A."/>
            <person name="Brown T."/>
            <person name="Cohen L."/>
        </authorList>
    </citation>
    <scope>NUCLEOTIDE SEQUENCE</scope>
    <source>
        <strain evidence="4">CCMP3328</strain>
    </source>
</reference>
<dbReference type="GO" id="GO:0004791">
    <property type="term" value="F:thioredoxin-disulfide reductase (NADPH) activity"/>
    <property type="evidence" value="ECO:0007669"/>
    <property type="project" value="TreeGrafter"/>
</dbReference>
<dbReference type="SUPFAM" id="SSF52833">
    <property type="entry name" value="Thioredoxin-like"/>
    <property type="match status" value="1"/>
</dbReference>
<keyword evidence="2" id="KW-0472">Membrane</keyword>
<dbReference type="InterPro" id="IPR036249">
    <property type="entry name" value="Thioredoxin-like_sf"/>
</dbReference>
<gene>
    <name evidence="4" type="ORF">CAUS1442_LOCUS4809</name>
</gene>
<feature type="transmembrane region" description="Helical" evidence="2">
    <location>
        <begin position="56"/>
        <end position="77"/>
    </location>
</feature>
<evidence type="ECO:0000313" key="4">
    <source>
        <dbReference type="EMBL" id="CAD8332708.1"/>
    </source>
</evidence>
<feature type="region of interest" description="Disordered" evidence="1">
    <location>
        <begin position="1"/>
        <end position="50"/>
    </location>
</feature>
<feature type="compositionally biased region" description="Basic residues" evidence="1">
    <location>
        <begin position="39"/>
        <end position="50"/>
    </location>
</feature>
<dbReference type="GO" id="GO:0005634">
    <property type="term" value="C:nucleus"/>
    <property type="evidence" value="ECO:0007669"/>
    <property type="project" value="TreeGrafter"/>
</dbReference>
<feature type="domain" description="Thioredoxin-like fold" evidence="3">
    <location>
        <begin position="132"/>
        <end position="244"/>
    </location>
</feature>
<name>A0A7R9ZLS9_9STRA</name>
<dbReference type="PANTHER" id="PTHR46472:SF1">
    <property type="entry name" value="NUCLEOREDOXIN"/>
    <property type="match status" value="1"/>
</dbReference>
<keyword evidence="2" id="KW-0812">Transmembrane</keyword>
<dbReference type="AlphaFoldDB" id="A0A7R9ZLS9"/>
<protein>
    <recommendedName>
        <fullName evidence="3">Thioredoxin-like fold domain-containing protein</fullName>
    </recommendedName>
</protein>
<evidence type="ECO:0000256" key="1">
    <source>
        <dbReference type="SAM" id="MobiDB-lite"/>
    </source>
</evidence>
<keyword evidence="2" id="KW-1133">Transmembrane helix</keyword>
<accession>A0A7R9ZLS9</accession>
<dbReference type="Pfam" id="PF13905">
    <property type="entry name" value="Thioredoxin_8"/>
    <property type="match status" value="1"/>
</dbReference>
<evidence type="ECO:0000256" key="2">
    <source>
        <dbReference type="SAM" id="Phobius"/>
    </source>
</evidence>
<proteinExistence type="predicted"/>
<dbReference type="GO" id="GO:0030178">
    <property type="term" value="P:negative regulation of Wnt signaling pathway"/>
    <property type="evidence" value="ECO:0007669"/>
    <property type="project" value="TreeGrafter"/>
</dbReference>
<dbReference type="Gene3D" id="3.40.30.10">
    <property type="entry name" value="Glutaredoxin"/>
    <property type="match status" value="1"/>
</dbReference>
<organism evidence="4">
    <name type="scientific">Craspedostauros australis</name>
    <dbReference type="NCBI Taxonomy" id="1486917"/>
    <lineage>
        <taxon>Eukaryota</taxon>
        <taxon>Sar</taxon>
        <taxon>Stramenopiles</taxon>
        <taxon>Ochrophyta</taxon>
        <taxon>Bacillariophyta</taxon>
        <taxon>Bacillariophyceae</taxon>
        <taxon>Bacillariophycidae</taxon>
        <taxon>Naviculales</taxon>
        <taxon>Naviculaceae</taxon>
        <taxon>Craspedostauros</taxon>
    </lineage>
</organism>
<sequence length="291" mass="32602">MQKRRVHAATAAGSENALPMTTNDIGKSGVGSKVGGRSARLKPRNRRRGGKRGTGCLPLCLALFSLISGICYLTFAVSSPEKKDNIKQFIHKQKETLIQKRNKFLAAYAKMRNTKLPLDDFTSLEYSLQNSKLTVLYFGASWCPMCAKATKLIDDNLSKELLLPPNDGASAPSERSQISLVYISSDQSEEDLQGYVRENWNYVAWDSEERTALKKHFSVCAKREEKELEMDRKFGIPTMLIIDSITHAVLTPEGAEDLQNMGDKALEHWISLLDLVEEMDVNEIANELDKD</sequence>
<dbReference type="GO" id="GO:0031397">
    <property type="term" value="P:negative regulation of protein ubiquitination"/>
    <property type="evidence" value="ECO:0007669"/>
    <property type="project" value="TreeGrafter"/>
</dbReference>